<dbReference type="VEuPathDB" id="VectorBase:RSAN_028895"/>
<organism evidence="2 3">
    <name type="scientific">Rhipicephalus sanguineus</name>
    <name type="common">Brown dog tick</name>
    <name type="synonym">Ixodes sanguineus</name>
    <dbReference type="NCBI Taxonomy" id="34632"/>
    <lineage>
        <taxon>Eukaryota</taxon>
        <taxon>Metazoa</taxon>
        <taxon>Ecdysozoa</taxon>
        <taxon>Arthropoda</taxon>
        <taxon>Chelicerata</taxon>
        <taxon>Arachnida</taxon>
        <taxon>Acari</taxon>
        <taxon>Parasitiformes</taxon>
        <taxon>Ixodida</taxon>
        <taxon>Ixodoidea</taxon>
        <taxon>Ixodidae</taxon>
        <taxon>Rhipicephalinae</taxon>
        <taxon>Rhipicephalus</taxon>
        <taxon>Rhipicephalus</taxon>
    </lineage>
</organism>
<gene>
    <name evidence="2" type="ORF">HPB52_000217</name>
</gene>
<evidence type="ECO:0000313" key="3">
    <source>
        <dbReference type="Proteomes" id="UP000821837"/>
    </source>
</evidence>
<dbReference type="AlphaFoldDB" id="A0A9D4QFQ5"/>
<protein>
    <submittedName>
        <fullName evidence="2">Uncharacterized protein</fullName>
    </submittedName>
</protein>
<dbReference type="Gene3D" id="1.20.1160.20">
    <property type="match status" value="1"/>
</dbReference>
<sequence>MVDHHGYGGARGDVVERLECGLADPMPSRVSRGSSRRLSPRRQTSEEIEEALDAKCAELLSPSARISLAYYRNEYETRAMTVDALVAVLLELLDTPHKYALLGHLRNSIRPEDVDKITRLLSKPNGRSNPAPVNALIAGPFLASRDTGPSQI</sequence>
<name>A0A9D4QFQ5_RHISA</name>
<dbReference type="Proteomes" id="UP000821837">
    <property type="component" value="Chromosome 1"/>
</dbReference>
<feature type="region of interest" description="Disordered" evidence="1">
    <location>
        <begin position="25"/>
        <end position="46"/>
    </location>
</feature>
<dbReference type="EMBL" id="JABSTV010001245">
    <property type="protein sequence ID" value="KAH7981613.1"/>
    <property type="molecule type" value="Genomic_DNA"/>
</dbReference>
<reference evidence="2" key="1">
    <citation type="journal article" date="2020" name="Cell">
        <title>Large-Scale Comparative Analyses of Tick Genomes Elucidate Their Genetic Diversity and Vector Capacities.</title>
        <authorList>
            <consortium name="Tick Genome and Microbiome Consortium (TIGMIC)"/>
            <person name="Jia N."/>
            <person name="Wang J."/>
            <person name="Shi W."/>
            <person name="Du L."/>
            <person name="Sun Y."/>
            <person name="Zhan W."/>
            <person name="Jiang J.F."/>
            <person name="Wang Q."/>
            <person name="Zhang B."/>
            <person name="Ji P."/>
            <person name="Bell-Sakyi L."/>
            <person name="Cui X.M."/>
            <person name="Yuan T.T."/>
            <person name="Jiang B.G."/>
            <person name="Yang W.F."/>
            <person name="Lam T.T."/>
            <person name="Chang Q.C."/>
            <person name="Ding S.J."/>
            <person name="Wang X.J."/>
            <person name="Zhu J.G."/>
            <person name="Ruan X.D."/>
            <person name="Zhao L."/>
            <person name="Wei J.T."/>
            <person name="Ye R.Z."/>
            <person name="Que T.C."/>
            <person name="Du C.H."/>
            <person name="Zhou Y.H."/>
            <person name="Cheng J.X."/>
            <person name="Dai P.F."/>
            <person name="Guo W.B."/>
            <person name="Han X.H."/>
            <person name="Huang E.J."/>
            <person name="Li L.F."/>
            <person name="Wei W."/>
            <person name="Gao Y.C."/>
            <person name="Liu J.Z."/>
            <person name="Shao H.Z."/>
            <person name="Wang X."/>
            <person name="Wang C.C."/>
            <person name="Yang T.C."/>
            <person name="Huo Q.B."/>
            <person name="Li W."/>
            <person name="Chen H.Y."/>
            <person name="Chen S.E."/>
            <person name="Zhou L.G."/>
            <person name="Ni X.B."/>
            <person name="Tian J.H."/>
            <person name="Sheng Y."/>
            <person name="Liu T."/>
            <person name="Pan Y.S."/>
            <person name="Xia L.Y."/>
            <person name="Li J."/>
            <person name="Zhao F."/>
            <person name="Cao W.C."/>
        </authorList>
    </citation>
    <scope>NUCLEOTIDE SEQUENCE</scope>
    <source>
        <strain evidence="2">Rsan-2018</strain>
    </source>
</reference>
<keyword evidence="3" id="KW-1185">Reference proteome</keyword>
<accession>A0A9D4QFQ5</accession>
<evidence type="ECO:0000313" key="2">
    <source>
        <dbReference type="EMBL" id="KAH7981613.1"/>
    </source>
</evidence>
<evidence type="ECO:0000256" key="1">
    <source>
        <dbReference type="SAM" id="MobiDB-lite"/>
    </source>
</evidence>
<proteinExistence type="predicted"/>
<reference evidence="2" key="2">
    <citation type="submission" date="2021-09" db="EMBL/GenBank/DDBJ databases">
        <authorList>
            <person name="Jia N."/>
            <person name="Wang J."/>
            <person name="Shi W."/>
            <person name="Du L."/>
            <person name="Sun Y."/>
            <person name="Zhan W."/>
            <person name="Jiang J."/>
            <person name="Wang Q."/>
            <person name="Zhang B."/>
            <person name="Ji P."/>
            <person name="Sakyi L.B."/>
            <person name="Cui X."/>
            <person name="Yuan T."/>
            <person name="Jiang B."/>
            <person name="Yang W."/>
            <person name="Lam T.T.-Y."/>
            <person name="Chang Q."/>
            <person name="Ding S."/>
            <person name="Wang X."/>
            <person name="Zhu J."/>
            <person name="Ruan X."/>
            <person name="Zhao L."/>
            <person name="Wei J."/>
            <person name="Que T."/>
            <person name="Du C."/>
            <person name="Cheng J."/>
            <person name="Dai P."/>
            <person name="Han X."/>
            <person name="Huang E."/>
            <person name="Gao Y."/>
            <person name="Liu J."/>
            <person name="Shao H."/>
            <person name="Ye R."/>
            <person name="Li L."/>
            <person name="Wei W."/>
            <person name="Wang X."/>
            <person name="Wang C."/>
            <person name="Huo Q."/>
            <person name="Li W."/>
            <person name="Guo W."/>
            <person name="Chen H."/>
            <person name="Chen S."/>
            <person name="Zhou L."/>
            <person name="Zhou L."/>
            <person name="Ni X."/>
            <person name="Tian J."/>
            <person name="Zhou Y."/>
            <person name="Sheng Y."/>
            <person name="Liu T."/>
            <person name="Pan Y."/>
            <person name="Xia L."/>
            <person name="Li J."/>
            <person name="Zhao F."/>
            <person name="Cao W."/>
        </authorList>
    </citation>
    <scope>NUCLEOTIDE SEQUENCE</scope>
    <source>
        <strain evidence="2">Rsan-2018</strain>
        <tissue evidence="2">Larvae</tissue>
    </source>
</reference>
<comment type="caution">
    <text evidence="2">The sequence shown here is derived from an EMBL/GenBank/DDBJ whole genome shotgun (WGS) entry which is preliminary data.</text>
</comment>